<dbReference type="Pfam" id="PF07508">
    <property type="entry name" value="Recombinase"/>
    <property type="match status" value="1"/>
</dbReference>
<keyword evidence="3" id="KW-1185">Reference proteome</keyword>
<dbReference type="InterPro" id="IPR011109">
    <property type="entry name" value="DNA_bind_recombinase_dom"/>
</dbReference>
<accession>A0ABZ2V2E8</accession>
<name>A0ABZ2V2E8_9RHOB</name>
<evidence type="ECO:0000313" key="3">
    <source>
        <dbReference type="Proteomes" id="UP001440612"/>
    </source>
</evidence>
<dbReference type="Proteomes" id="UP001440612">
    <property type="component" value="Chromosome"/>
</dbReference>
<feature type="domain" description="Recombinase" evidence="1">
    <location>
        <begin position="24"/>
        <end position="89"/>
    </location>
</feature>
<gene>
    <name evidence="2" type="ORF">AABB29_17825</name>
</gene>
<evidence type="ECO:0000259" key="1">
    <source>
        <dbReference type="Pfam" id="PF07508"/>
    </source>
</evidence>
<dbReference type="InterPro" id="IPR038109">
    <property type="entry name" value="DNA_bind_recomb_sf"/>
</dbReference>
<protein>
    <submittedName>
        <fullName evidence="2">Recombinase family protein</fullName>
    </submittedName>
</protein>
<evidence type="ECO:0000313" key="2">
    <source>
        <dbReference type="EMBL" id="WZC48673.1"/>
    </source>
</evidence>
<dbReference type="RefSeq" id="WP_341366787.1">
    <property type="nucleotide sequence ID" value="NZ_CP150951.2"/>
</dbReference>
<reference evidence="3" key="1">
    <citation type="submission" date="2024-04" db="EMBL/GenBank/DDBJ databases">
        <title>Phylogenomic analyses of a clade within the roseobacter group suggest taxonomic reassignments of species of the genera Aestuariivita, Citreicella, Loktanella, Nautella, Pelagibaca, Ruegeria, Thalassobius, Thiobacimonas and Tropicibacter, and the proposal o.</title>
        <authorList>
            <person name="Jeon C.O."/>
        </authorList>
    </citation>
    <scope>NUCLEOTIDE SEQUENCE [LARGE SCALE GENOMIC DNA]</scope>
    <source>
        <strain evidence="3">BS5-3</strain>
    </source>
</reference>
<dbReference type="Gene3D" id="3.90.1750.20">
    <property type="entry name" value="Putative Large Serine Recombinase, Chain B, Domain 2"/>
    <property type="match status" value="1"/>
</dbReference>
<sequence>MGGAVSLGYRVNPDKTVRGLLVDEKEVQTVKQIFAMYLELACLRQAEASLAEHGILSRPRGDWLAKPFSLGAIHKILTNPIYAGKSATRIRLMTAGMTRSSIGRHGRAFNPS</sequence>
<dbReference type="EMBL" id="CP150951">
    <property type="protein sequence ID" value="WZC48673.1"/>
    <property type="molecule type" value="Genomic_DNA"/>
</dbReference>
<proteinExistence type="predicted"/>
<organism evidence="2 3">
    <name type="scientific">Yoonia phaeophyticola</name>
    <dbReference type="NCBI Taxonomy" id="3137369"/>
    <lineage>
        <taxon>Bacteria</taxon>
        <taxon>Pseudomonadati</taxon>
        <taxon>Pseudomonadota</taxon>
        <taxon>Alphaproteobacteria</taxon>
        <taxon>Rhodobacterales</taxon>
        <taxon>Paracoccaceae</taxon>
        <taxon>Yoonia</taxon>
    </lineage>
</organism>